<dbReference type="PROSITE" id="PS51704">
    <property type="entry name" value="GP_PDE"/>
    <property type="match status" value="1"/>
</dbReference>
<evidence type="ECO:0000256" key="7">
    <source>
        <dbReference type="SAM" id="SignalP"/>
    </source>
</evidence>
<evidence type="ECO:0000256" key="2">
    <source>
        <dbReference type="ARBA" id="ARBA00012247"/>
    </source>
</evidence>
<dbReference type="EMBL" id="WTPX01000226">
    <property type="protein sequence ID" value="NNJ27894.1"/>
    <property type="molecule type" value="Genomic_DNA"/>
</dbReference>
<keyword evidence="5 9" id="KW-0378">Hydrolase</keyword>
<evidence type="ECO:0000256" key="4">
    <source>
        <dbReference type="ARBA" id="ARBA00022798"/>
    </source>
</evidence>
<dbReference type="GO" id="GO:0008889">
    <property type="term" value="F:glycerophosphodiester phosphodiesterase activity"/>
    <property type="evidence" value="ECO:0007669"/>
    <property type="project" value="UniProtKB-EC"/>
</dbReference>
<protein>
    <recommendedName>
        <fullName evidence="2">glycerophosphodiester phosphodiesterase</fullName>
        <ecNumber evidence="2">3.1.4.46</ecNumber>
    </recommendedName>
</protein>
<organism evidence="9 10">
    <name type="scientific">Alienimonas chondri</name>
    <dbReference type="NCBI Taxonomy" id="2681879"/>
    <lineage>
        <taxon>Bacteria</taxon>
        <taxon>Pseudomonadati</taxon>
        <taxon>Planctomycetota</taxon>
        <taxon>Planctomycetia</taxon>
        <taxon>Planctomycetales</taxon>
        <taxon>Planctomycetaceae</taxon>
        <taxon>Alienimonas</taxon>
    </lineage>
</organism>
<keyword evidence="4" id="KW-0319">Glycerol metabolism</keyword>
<accession>A0ABX1VIF3</accession>
<dbReference type="PANTHER" id="PTHR43620">
    <property type="entry name" value="GLYCEROPHOSPHORYL DIESTER PHOSPHODIESTERASE"/>
    <property type="match status" value="1"/>
</dbReference>
<keyword evidence="3 7" id="KW-0732">Signal</keyword>
<dbReference type="RefSeq" id="WP_171189801.1">
    <property type="nucleotide sequence ID" value="NZ_WTPX01000226.1"/>
</dbReference>
<comment type="similarity">
    <text evidence="1">Belongs to the glycerophosphoryl diester phosphodiesterase family.</text>
</comment>
<name>A0ABX1VIF3_9PLAN</name>
<dbReference type="Proteomes" id="UP000609651">
    <property type="component" value="Unassembled WGS sequence"/>
</dbReference>
<evidence type="ECO:0000313" key="9">
    <source>
        <dbReference type="EMBL" id="NNJ27894.1"/>
    </source>
</evidence>
<keyword evidence="10" id="KW-1185">Reference proteome</keyword>
<dbReference type="Gene3D" id="3.20.20.190">
    <property type="entry name" value="Phosphatidylinositol (PI) phosphodiesterase"/>
    <property type="match status" value="1"/>
</dbReference>
<feature type="signal peptide" evidence="7">
    <location>
        <begin position="1"/>
        <end position="18"/>
    </location>
</feature>
<dbReference type="Pfam" id="PF03009">
    <property type="entry name" value="GDPD"/>
    <property type="match status" value="1"/>
</dbReference>
<evidence type="ECO:0000256" key="1">
    <source>
        <dbReference type="ARBA" id="ARBA00007277"/>
    </source>
</evidence>
<comment type="caution">
    <text evidence="9">The sequence shown here is derived from an EMBL/GenBank/DDBJ whole genome shotgun (WGS) entry which is preliminary data.</text>
</comment>
<feature type="domain" description="GP-PDE" evidence="8">
    <location>
        <begin position="28"/>
        <end position="330"/>
    </location>
</feature>
<sequence>MFAHILLASLLTHPVPVAANFRPAAPAPIVIAHRGASGLLPEHTTQAVAVAHAVGADYIEQDVVLTRDGVPIVLHDLHLDATTNVAEVFPDRAEPNAPPGRRYSALNFTLAEIKSLRASERFNPATGRAVFPGRFPVHTGQFEVPTLAEELDLIAGLNAASGRDVGVYPELKRPAEHAAAGLDLAAAVLRVLADRGYTTREDRCFLQCFDYAELKRVRNELGCELNLVFLTGSDPGWDDDELADAAKVVDGLGPGWAAVARLEDGTYRSTGLAERARAAGLAVHPWTARADAMPKGSDGAEGFAALHAALIDAGATGVFSDFPGRSSQLIHRK</sequence>
<reference evidence="9 10" key="1">
    <citation type="journal article" date="2020" name="Syst. Appl. Microbiol.">
        <title>Alienimonas chondri sp. nov., a novel planctomycete isolated from the biofilm of the red alga Chondrus crispus.</title>
        <authorList>
            <person name="Vitorino I."/>
            <person name="Albuquerque L."/>
            <person name="Wiegand S."/>
            <person name="Kallscheuer N."/>
            <person name="da Costa M.S."/>
            <person name="Lobo-da-Cunha A."/>
            <person name="Jogler C."/>
            <person name="Lage O.M."/>
        </authorList>
    </citation>
    <scope>NUCLEOTIDE SEQUENCE [LARGE SCALE GENOMIC DNA]</scope>
    <source>
        <strain evidence="9 10">LzC2</strain>
    </source>
</reference>
<evidence type="ECO:0000256" key="3">
    <source>
        <dbReference type="ARBA" id="ARBA00022729"/>
    </source>
</evidence>
<feature type="chain" id="PRO_5045067523" description="glycerophosphodiester phosphodiesterase" evidence="7">
    <location>
        <begin position="19"/>
        <end position="333"/>
    </location>
</feature>
<evidence type="ECO:0000256" key="5">
    <source>
        <dbReference type="ARBA" id="ARBA00022801"/>
    </source>
</evidence>
<evidence type="ECO:0000259" key="8">
    <source>
        <dbReference type="PROSITE" id="PS51704"/>
    </source>
</evidence>
<gene>
    <name evidence="9" type="primary">glpQ</name>
    <name evidence="9" type="ORF">LzC2_40050</name>
</gene>
<evidence type="ECO:0000313" key="10">
    <source>
        <dbReference type="Proteomes" id="UP000609651"/>
    </source>
</evidence>
<dbReference type="SUPFAM" id="SSF51695">
    <property type="entry name" value="PLC-like phosphodiesterases"/>
    <property type="match status" value="1"/>
</dbReference>
<dbReference type="EC" id="3.1.4.46" evidence="2"/>
<dbReference type="InterPro" id="IPR017946">
    <property type="entry name" value="PLC-like_Pdiesterase_TIM-brl"/>
</dbReference>
<comment type="catalytic activity">
    <reaction evidence="6">
        <text>a sn-glycero-3-phosphodiester + H2O = an alcohol + sn-glycerol 3-phosphate + H(+)</text>
        <dbReference type="Rhea" id="RHEA:12969"/>
        <dbReference type="ChEBI" id="CHEBI:15377"/>
        <dbReference type="ChEBI" id="CHEBI:15378"/>
        <dbReference type="ChEBI" id="CHEBI:30879"/>
        <dbReference type="ChEBI" id="CHEBI:57597"/>
        <dbReference type="ChEBI" id="CHEBI:83408"/>
        <dbReference type="EC" id="3.1.4.46"/>
    </reaction>
</comment>
<evidence type="ECO:0000256" key="6">
    <source>
        <dbReference type="ARBA" id="ARBA00047512"/>
    </source>
</evidence>
<dbReference type="PANTHER" id="PTHR43620:SF7">
    <property type="entry name" value="GLYCEROPHOSPHODIESTER PHOSPHODIESTERASE GDPD5-RELATED"/>
    <property type="match status" value="1"/>
</dbReference>
<proteinExistence type="inferred from homology"/>
<dbReference type="InterPro" id="IPR030395">
    <property type="entry name" value="GP_PDE_dom"/>
</dbReference>